<feature type="region of interest" description="Disordered" evidence="3">
    <location>
        <begin position="158"/>
        <end position="180"/>
    </location>
</feature>
<dbReference type="SUPFAM" id="SSF52540">
    <property type="entry name" value="P-loop containing nucleoside triphosphate hydrolases"/>
    <property type="match status" value="1"/>
</dbReference>
<sequence>MFKNINFSEHSSNIITYDSDNETEGKLSPSTSTMNPHIKKNKQSGNEDINSLRLESTETSISSKITTLNSDQLPKFARRPLNDTPIISTLTSPTESAEPSPPSSSTSLRNLDKKICSTTNNKTSLNKNTIVDEIEDGSDLKEVPEEKELTSRSRFSFPKRRPTTIDVPGQTKSKSSPDGMIAKEDCGSKLVIVMVGLPATGKSFITNKLSRYLNYALYYCKVFNVGNTRRRYAKEHNLTDQDSNFFDPNNVSFGKLREKWALDTLDELLDYLLDGTGSVGIFDATNTTKKRRRTVLEHIRKRSHDIKVLFLESICTNKSVVENNIHLKLFGPDYKGKDPEKSLKDFKGRLSNYLKAYEPIEDEENIQYIKMIDVGKKVISYKIEGFLASQTVYYLLNFNLTERQIWITRNGESEDNVLGKLGGNSRLTSRGIRYAKALSIFIHQQRYKFYQEQIEKRHHTGVIKSKDDIVQNLDEGDDEVESGFYVWTSMRTRAIQTAQFFNEEEYPIKQMKMLDELNAGDYEGMTYKEILDKFPNEFMKRQKDKIRYRYPGIAGESYMDVINRLRPVITELERIEESALIVTHRVVARALLGYFMNLDINIISNLDVPLHCVYCLEPKPYGITWSLWEYNDETNSFSEVPQSDLNTTTVQEMGLVDKERRLSVVPTAPPTSDLRSSDFLRRRVSVSFSGSGVEITNKLNQSNKDRPSILRSNTTDYKDPRAYRNNGVVSNSILLNNNSKVSNSSILLRKATENNRNGERKNTGFHSMEMTELAKLNEKLAKLSGNNKIDFEKSQKPSHKEADSKDTTT</sequence>
<evidence type="ECO:0000256" key="1">
    <source>
        <dbReference type="ARBA" id="ARBA00022741"/>
    </source>
</evidence>
<protein>
    <recommendedName>
        <fullName evidence="4">6-phosphofructo-2-kinase domain-containing protein</fullName>
    </recommendedName>
</protein>
<dbReference type="GO" id="GO:0005829">
    <property type="term" value="C:cytosol"/>
    <property type="evidence" value="ECO:0007669"/>
    <property type="project" value="TreeGrafter"/>
</dbReference>
<evidence type="ECO:0000256" key="3">
    <source>
        <dbReference type="SAM" id="MobiDB-lite"/>
    </source>
</evidence>
<dbReference type="InterPro" id="IPR027417">
    <property type="entry name" value="P-loop_NTPase"/>
</dbReference>
<dbReference type="GO" id="GO:0006003">
    <property type="term" value="P:fructose 2,6-bisphosphate metabolic process"/>
    <property type="evidence" value="ECO:0007669"/>
    <property type="project" value="InterPro"/>
</dbReference>
<dbReference type="Gene3D" id="3.40.50.300">
    <property type="entry name" value="P-loop containing nucleotide triphosphate hydrolases"/>
    <property type="match status" value="1"/>
</dbReference>
<keyword evidence="2" id="KW-0067">ATP-binding</keyword>
<reference evidence="6" key="1">
    <citation type="submission" date="2023-07" db="EMBL/GenBank/DDBJ databases">
        <title>A draft genome of Kazachstania heterogenica Y-27499.</title>
        <authorList>
            <person name="Donic C."/>
            <person name="Kralova J.S."/>
            <person name="Fidel L."/>
            <person name="Ben-Dor S."/>
            <person name="Jung S."/>
        </authorList>
    </citation>
    <scope>NUCLEOTIDE SEQUENCE [LARGE SCALE GENOMIC DNA]</scope>
    <source>
        <strain evidence="6">Y27499</strain>
    </source>
</reference>
<gene>
    <name evidence="5" type="ORF">RI543_003130</name>
</gene>
<keyword evidence="6" id="KW-1185">Reference proteome</keyword>
<dbReference type="SMART" id="SM00855">
    <property type="entry name" value="PGAM"/>
    <property type="match status" value="1"/>
</dbReference>
<dbReference type="GO" id="GO:0005524">
    <property type="term" value="F:ATP binding"/>
    <property type="evidence" value="ECO:0007669"/>
    <property type="project" value="UniProtKB-KW"/>
</dbReference>
<dbReference type="InterPro" id="IPR013079">
    <property type="entry name" value="6Phosfructo_kin"/>
</dbReference>
<proteinExistence type="predicted"/>
<accession>A0AAN7WPQ5</accession>
<name>A0AAN7WPQ5_9SACH</name>
<dbReference type="AlphaFoldDB" id="A0AAN7WPQ5"/>
<comment type="caution">
    <text evidence="5">The sequence shown here is derived from an EMBL/GenBank/DDBJ whole genome shotgun (WGS) entry which is preliminary data.</text>
</comment>
<dbReference type="EMBL" id="JAWIZZ010000047">
    <property type="protein sequence ID" value="KAK5779242.1"/>
    <property type="molecule type" value="Genomic_DNA"/>
</dbReference>
<feature type="region of interest" description="Disordered" evidence="3">
    <location>
        <begin position="18"/>
        <end position="50"/>
    </location>
</feature>
<dbReference type="GO" id="GO:0003873">
    <property type="term" value="F:6-phosphofructo-2-kinase activity"/>
    <property type="evidence" value="ECO:0007669"/>
    <property type="project" value="InterPro"/>
</dbReference>
<dbReference type="GO" id="GO:0006000">
    <property type="term" value="P:fructose metabolic process"/>
    <property type="evidence" value="ECO:0007669"/>
    <property type="project" value="InterPro"/>
</dbReference>
<feature type="region of interest" description="Disordered" evidence="3">
    <location>
        <begin position="76"/>
        <end position="111"/>
    </location>
</feature>
<dbReference type="PRINTS" id="PR00991">
    <property type="entry name" value="6PFRUCTKNASE"/>
</dbReference>
<evidence type="ECO:0000259" key="4">
    <source>
        <dbReference type="Pfam" id="PF01591"/>
    </source>
</evidence>
<dbReference type="InterPro" id="IPR003094">
    <property type="entry name" value="6Pfruct_kin"/>
</dbReference>
<feature type="compositionally biased region" description="Low complexity" evidence="3">
    <location>
        <begin position="88"/>
        <end position="108"/>
    </location>
</feature>
<evidence type="ECO:0000313" key="5">
    <source>
        <dbReference type="EMBL" id="KAK5779242.1"/>
    </source>
</evidence>
<evidence type="ECO:0000313" key="6">
    <source>
        <dbReference type="Proteomes" id="UP001306508"/>
    </source>
</evidence>
<keyword evidence="1" id="KW-0547">Nucleotide-binding</keyword>
<dbReference type="Gene3D" id="3.40.50.1240">
    <property type="entry name" value="Phosphoglycerate mutase-like"/>
    <property type="match status" value="1"/>
</dbReference>
<dbReference type="InterPro" id="IPR029033">
    <property type="entry name" value="His_PPase_superfam"/>
</dbReference>
<feature type="region of interest" description="Disordered" evidence="3">
    <location>
        <begin position="697"/>
        <end position="723"/>
    </location>
</feature>
<feature type="region of interest" description="Disordered" evidence="3">
    <location>
        <begin position="787"/>
        <end position="809"/>
    </location>
</feature>
<dbReference type="PANTHER" id="PTHR10606:SF32">
    <property type="entry name" value="6-PHOSPHOFRUCTO-2-KINASE 1"/>
    <property type="match status" value="1"/>
</dbReference>
<dbReference type="PANTHER" id="PTHR10606">
    <property type="entry name" value="6-PHOSPHOFRUCTO-2-KINASE/FRUCTOSE-2,6-BISPHOSPHATASE"/>
    <property type="match status" value="1"/>
</dbReference>
<dbReference type="Proteomes" id="UP001306508">
    <property type="component" value="Unassembled WGS sequence"/>
</dbReference>
<dbReference type="InterPro" id="IPR013078">
    <property type="entry name" value="His_Pase_superF_clade-1"/>
</dbReference>
<dbReference type="Pfam" id="PF00300">
    <property type="entry name" value="His_Phos_1"/>
    <property type="match status" value="1"/>
</dbReference>
<feature type="compositionally biased region" description="Basic and acidic residues" evidence="3">
    <location>
        <begin position="789"/>
        <end position="809"/>
    </location>
</feature>
<dbReference type="Pfam" id="PF01591">
    <property type="entry name" value="6PF2K"/>
    <property type="match status" value="1"/>
</dbReference>
<evidence type="ECO:0000256" key="2">
    <source>
        <dbReference type="ARBA" id="ARBA00022840"/>
    </source>
</evidence>
<dbReference type="FunFam" id="3.40.50.300:FF:001101">
    <property type="entry name" value="6-phosphofructo-2-kinase 1"/>
    <property type="match status" value="1"/>
</dbReference>
<dbReference type="SUPFAM" id="SSF53254">
    <property type="entry name" value="Phosphoglycerate mutase-like"/>
    <property type="match status" value="1"/>
</dbReference>
<organism evidence="5 6">
    <name type="scientific">Arxiozyma heterogenica</name>
    <dbReference type="NCBI Taxonomy" id="278026"/>
    <lineage>
        <taxon>Eukaryota</taxon>
        <taxon>Fungi</taxon>
        <taxon>Dikarya</taxon>
        <taxon>Ascomycota</taxon>
        <taxon>Saccharomycotina</taxon>
        <taxon>Saccharomycetes</taxon>
        <taxon>Saccharomycetales</taxon>
        <taxon>Saccharomycetaceae</taxon>
        <taxon>Arxiozyma</taxon>
    </lineage>
</organism>
<feature type="domain" description="6-phosphofructo-2-kinase" evidence="4">
    <location>
        <begin position="179"/>
        <end position="401"/>
    </location>
</feature>